<evidence type="ECO:0000256" key="1">
    <source>
        <dbReference type="ARBA" id="ARBA00004123"/>
    </source>
</evidence>
<evidence type="ECO:0000313" key="11">
    <source>
        <dbReference type="Proteomes" id="UP000606786"/>
    </source>
</evidence>
<keyword evidence="5" id="KW-0698">rRNA processing</keyword>
<feature type="compositionally biased region" description="Polar residues" evidence="9">
    <location>
        <begin position="525"/>
        <end position="542"/>
    </location>
</feature>
<evidence type="ECO:0000256" key="3">
    <source>
        <dbReference type="ARBA" id="ARBA00021438"/>
    </source>
</evidence>
<dbReference type="GO" id="GO:0003723">
    <property type="term" value="F:RNA binding"/>
    <property type="evidence" value="ECO:0007669"/>
    <property type="project" value="UniProtKB-KW"/>
</dbReference>
<evidence type="ECO:0000256" key="7">
    <source>
        <dbReference type="ARBA" id="ARBA00022884"/>
    </source>
</evidence>
<dbReference type="InterPro" id="IPR040309">
    <property type="entry name" value="Naf1"/>
</dbReference>
<sequence>MENENEPCVVNEVDSESCLEQALTAIKSMGNDFFYYVHYNINIFFSLNLDEEAYKDETNIDSLDINIQNKCENAETTFINTSGTKDLEPDETKTQASIENLKTINNDMSQQAEVAAMNTAPSCENTAIDAAKKDTIIIESVIQLVPAPKVPSSGTPTVETQAAVMEVLDISQTKQDDDTVVAVESSNVPLEAEQALRGTQVDTSESDTTATTSLGMLSQYGENSDEDESNESETASVVEVPTTSKNYRSQVVEIDSDSTETISSDSESETEVEYLAKIAKTIEKRIAPSDDDDDEDDDNEEGGTKNMGVANRHVFVDLQISVPAEECIEFGRVHSIVDQLLLVSALPNAILLDLDTVLFLEQGKRVLGEVFDVLGQVADPIYCVRFNTNQHIQEKGINVGDIVYVAPKTEYTQYVILSSLMKMRGSDASWENDIEPPPRYLDYSDDEEEREARQKLRKHRRQSIKEEPEDSDNDADDMDNDPMKRSRKYDNSVATQQRQERAGNSGRLDNRRGRRDNRAHAPRNYQPQHNSSWHSHYNQQYQPRPRPPMHNYGAPYINPNQHQRPFYRTPPPRHANFNPYAHPPTHFQQPQMLPPTQISAPPPMHTMPPPQMSLSPQMHAIPRQTNMYVPNPFAFRPPTLSSEPKSEVPSSTSEPSPPGAD</sequence>
<keyword evidence="8" id="KW-0539">Nucleus</keyword>
<evidence type="ECO:0000256" key="8">
    <source>
        <dbReference type="ARBA" id="ARBA00023242"/>
    </source>
</evidence>
<dbReference type="Proteomes" id="UP000606786">
    <property type="component" value="Unassembled WGS sequence"/>
</dbReference>
<comment type="subcellular location">
    <subcellularLocation>
        <location evidence="1">Nucleus</location>
    </subcellularLocation>
</comment>
<keyword evidence="4" id="KW-0690">Ribosome biogenesis</keyword>
<protein>
    <recommendedName>
        <fullName evidence="3">H/ACA ribonucleoprotein complex non-core subunit NAF1</fullName>
    </recommendedName>
</protein>
<feature type="compositionally biased region" description="Basic and acidic residues" evidence="9">
    <location>
        <begin position="481"/>
        <end position="490"/>
    </location>
</feature>
<feature type="compositionally biased region" description="Acidic residues" evidence="9">
    <location>
        <begin position="289"/>
        <end position="301"/>
    </location>
</feature>
<feature type="region of interest" description="Disordered" evidence="9">
    <location>
        <begin position="194"/>
        <end position="242"/>
    </location>
</feature>
<dbReference type="PANTHER" id="PTHR31633">
    <property type="entry name" value="H/ACA RIBONUCLEOPROTEIN COMPLEX NON-CORE SUBUNIT NAF1"/>
    <property type="match status" value="1"/>
</dbReference>
<dbReference type="PANTHER" id="PTHR31633:SF1">
    <property type="entry name" value="H_ACA RIBONUCLEOPROTEIN COMPLEX NON-CORE SUBUNIT NAF1"/>
    <property type="match status" value="1"/>
</dbReference>
<feature type="compositionally biased region" description="Low complexity" evidence="9">
    <location>
        <begin position="641"/>
        <end position="654"/>
    </location>
</feature>
<evidence type="ECO:0000256" key="4">
    <source>
        <dbReference type="ARBA" id="ARBA00022517"/>
    </source>
</evidence>
<proteinExistence type="inferred from homology"/>
<keyword evidence="11" id="KW-1185">Reference proteome</keyword>
<comment type="caution">
    <text evidence="10">The sequence shown here is derived from an EMBL/GenBank/DDBJ whole genome shotgun (WGS) entry which is preliminary data.</text>
</comment>
<evidence type="ECO:0000256" key="9">
    <source>
        <dbReference type="SAM" id="MobiDB-lite"/>
    </source>
</evidence>
<dbReference type="InterPro" id="IPR038664">
    <property type="entry name" value="Gar1/Naf1_Cbf5-bd_sf"/>
</dbReference>
<dbReference type="GO" id="GO:0005634">
    <property type="term" value="C:nucleus"/>
    <property type="evidence" value="ECO:0007669"/>
    <property type="project" value="UniProtKB-SubCell"/>
</dbReference>
<dbReference type="GO" id="GO:0006364">
    <property type="term" value="P:rRNA processing"/>
    <property type="evidence" value="ECO:0007669"/>
    <property type="project" value="UniProtKB-KW"/>
</dbReference>
<evidence type="ECO:0000256" key="5">
    <source>
        <dbReference type="ARBA" id="ARBA00022552"/>
    </source>
</evidence>
<feature type="compositionally biased region" description="Low complexity" evidence="9">
    <location>
        <begin position="202"/>
        <end position="213"/>
    </location>
</feature>
<evidence type="ECO:0000313" key="10">
    <source>
        <dbReference type="EMBL" id="CAD6999760.1"/>
    </source>
</evidence>
<dbReference type="EMBL" id="CAJHJT010000012">
    <property type="protein sequence ID" value="CAD6999760.1"/>
    <property type="molecule type" value="Genomic_DNA"/>
</dbReference>
<accession>A0A811ULU1</accession>
<evidence type="ECO:0000256" key="2">
    <source>
        <dbReference type="ARBA" id="ARBA00009801"/>
    </source>
</evidence>
<name>A0A811ULU1_CERCA</name>
<keyword evidence="7" id="KW-0694">RNA-binding</keyword>
<organism evidence="10 11">
    <name type="scientific">Ceratitis capitata</name>
    <name type="common">Mediterranean fruit fly</name>
    <name type="synonym">Tephritis capitata</name>
    <dbReference type="NCBI Taxonomy" id="7213"/>
    <lineage>
        <taxon>Eukaryota</taxon>
        <taxon>Metazoa</taxon>
        <taxon>Ecdysozoa</taxon>
        <taxon>Arthropoda</taxon>
        <taxon>Hexapoda</taxon>
        <taxon>Insecta</taxon>
        <taxon>Pterygota</taxon>
        <taxon>Neoptera</taxon>
        <taxon>Endopterygota</taxon>
        <taxon>Diptera</taxon>
        <taxon>Brachycera</taxon>
        <taxon>Muscomorpha</taxon>
        <taxon>Tephritoidea</taxon>
        <taxon>Tephritidae</taxon>
        <taxon>Ceratitis</taxon>
        <taxon>Ceratitis</taxon>
    </lineage>
</organism>
<dbReference type="OrthoDB" id="21550at2759"/>
<feature type="region of interest" description="Disordered" evidence="9">
    <location>
        <begin position="628"/>
        <end position="661"/>
    </location>
</feature>
<dbReference type="GO" id="GO:0000493">
    <property type="term" value="P:box H/ACA snoRNP assembly"/>
    <property type="evidence" value="ECO:0007669"/>
    <property type="project" value="InterPro"/>
</dbReference>
<dbReference type="Pfam" id="PF04410">
    <property type="entry name" value="Gar1"/>
    <property type="match status" value="1"/>
</dbReference>
<evidence type="ECO:0000256" key="6">
    <source>
        <dbReference type="ARBA" id="ARBA00022553"/>
    </source>
</evidence>
<dbReference type="InterPro" id="IPR007504">
    <property type="entry name" value="H/ACA_rnp_Gar1/Naf1"/>
</dbReference>
<feature type="region of interest" description="Disordered" evidence="9">
    <location>
        <begin position="285"/>
        <end position="306"/>
    </location>
</feature>
<comment type="similarity">
    <text evidence="2">Belongs to the NAF1 family.</text>
</comment>
<feature type="compositionally biased region" description="Acidic residues" evidence="9">
    <location>
        <begin position="467"/>
        <end position="480"/>
    </location>
</feature>
<dbReference type="GO" id="GO:0005732">
    <property type="term" value="C:sno(s)RNA-containing ribonucleoprotein complex"/>
    <property type="evidence" value="ECO:0007669"/>
    <property type="project" value="InterPro"/>
</dbReference>
<keyword evidence="6" id="KW-0597">Phosphoprotein</keyword>
<dbReference type="AlphaFoldDB" id="A0A811ULU1"/>
<dbReference type="InterPro" id="IPR009000">
    <property type="entry name" value="Transl_B-barrel_sf"/>
</dbReference>
<feature type="compositionally biased region" description="Basic and acidic residues" evidence="9">
    <location>
        <begin position="508"/>
        <end position="519"/>
    </location>
</feature>
<gene>
    <name evidence="10" type="ORF">CCAP1982_LOCUS8283</name>
</gene>
<reference evidence="10" key="1">
    <citation type="submission" date="2020-11" db="EMBL/GenBank/DDBJ databases">
        <authorList>
            <person name="Whitehead M."/>
        </authorList>
    </citation>
    <scope>NUCLEOTIDE SEQUENCE</scope>
    <source>
        <strain evidence="10">EGII</strain>
    </source>
</reference>
<dbReference type="SUPFAM" id="SSF50447">
    <property type="entry name" value="Translation proteins"/>
    <property type="match status" value="1"/>
</dbReference>
<feature type="region of interest" description="Disordered" evidence="9">
    <location>
        <begin position="428"/>
        <end position="554"/>
    </location>
</feature>
<dbReference type="Gene3D" id="2.40.10.230">
    <property type="entry name" value="Probable tRNA pseudouridine synthase domain"/>
    <property type="match status" value="1"/>
</dbReference>
<dbReference type="GO" id="GO:0001522">
    <property type="term" value="P:pseudouridine synthesis"/>
    <property type="evidence" value="ECO:0007669"/>
    <property type="project" value="InterPro"/>
</dbReference>